<dbReference type="EMBL" id="JXXN02002730">
    <property type="protein sequence ID" value="THD22484.1"/>
    <property type="molecule type" value="Genomic_DNA"/>
</dbReference>
<dbReference type="InterPro" id="IPR013233">
    <property type="entry name" value="PIG-X/PBN1"/>
</dbReference>
<protein>
    <recommendedName>
        <fullName evidence="16">ATP-dependent RNA helicase</fullName>
        <ecNumber evidence="16">3.6.4.13</ecNumber>
    </recommendedName>
</protein>
<keyword evidence="6 15" id="KW-0547">Nucleotide-binding</keyword>
<dbReference type="SMART" id="SM00490">
    <property type="entry name" value="HELICc"/>
    <property type="match status" value="1"/>
</dbReference>
<comment type="pathway">
    <text evidence="2">Glycolipid biosynthesis; glycosylphosphatidylinositol-anchor biosynthesis.</text>
</comment>
<dbReference type="InterPro" id="IPR027417">
    <property type="entry name" value="P-loop_NTPase"/>
</dbReference>
<evidence type="ECO:0000256" key="2">
    <source>
        <dbReference type="ARBA" id="ARBA00004687"/>
    </source>
</evidence>
<comment type="catalytic activity">
    <reaction evidence="16">
        <text>ATP + H2O = ADP + phosphate + H(+)</text>
        <dbReference type="Rhea" id="RHEA:13065"/>
        <dbReference type="ChEBI" id="CHEBI:15377"/>
        <dbReference type="ChEBI" id="CHEBI:15378"/>
        <dbReference type="ChEBI" id="CHEBI:30616"/>
        <dbReference type="ChEBI" id="CHEBI:43474"/>
        <dbReference type="ChEBI" id="CHEBI:456216"/>
        <dbReference type="EC" id="3.6.4.13"/>
    </reaction>
</comment>
<evidence type="ECO:0000256" key="6">
    <source>
        <dbReference type="ARBA" id="ARBA00022741"/>
    </source>
</evidence>
<dbReference type="GO" id="GO:0003723">
    <property type="term" value="F:RNA binding"/>
    <property type="evidence" value="ECO:0007669"/>
    <property type="project" value="UniProtKB-UniRule"/>
</dbReference>
<keyword evidence="21" id="KW-1185">Reference proteome</keyword>
<feature type="domain" description="Helicase ATP-binding" evidence="18">
    <location>
        <begin position="108"/>
        <end position="326"/>
    </location>
</feature>
<dbReference type="EC" id="3.6.4.13" evidence="16"/>
<evidence type="ECO:0000259" key="18">
    <source>
        <dbReference type="PROSITE" id="PS51192"/>
    </source>
</evidence>
<keyword evidence="4" id="KW-0337">GPI-anchor biosynthesis</keyword>
<evidence type="ECO:0000256" key="14">
    <source>
        <dbReference type="ARBA" id="ARBA00023180"/>
    </source>
</evidence>
<evidence type="ECO:0000256" key="11">
    <source>
        <dbReference type="ARBA" id="ARBA00022884"/>
    </source>
</evidence>
<dbReference type="PROSITE" id="PS51192">
    <property type="entry name" value="HELICASE_ATP_BIND_1"/>
    <property type="match status" value="1"/>
</dbReference>
<keyword evidence="13 17" id="KW-0472">Membrane</keyword>
<dbReference type="PROSITE" id="PS00039">
    <property type="entry name" value="DEAD_ATP_HELICASE"/>
    <property type="match status" value="1"/>
</dbReference>
<dbReference type="InterPro" id="IPR011545">
    <property type="entry name" value="DEAD/DEAH_box_helicase_dom"/>
</dbReference>
<comment type="similarity">
    <text evidence="3">Belongs to the PIGX family.</text>
</comment>
<dbReference type="GO" id="GO:0016787">
    <property type="term" value="F:hydrolase activity"/>
    <property type="evidence" value="ECO:0007669"/>
    <property type="project" value="UniProtKB-KW"/>
</dbReference>
<keyword evidence="12 17" id="KW-1133">Transmembrane helix</keyword>
<dbReference type="AlphaFoldDB" id="A0A4E0R8P6"/>
<keyword evidence="14" id="KW-0325">Glycoprotein</keyword>
<evidence type="ECO:0000256" key="16">
    <source>
        <dbReference type="RuleBase" id="RU365068"/>
    </source>
</evidence>
<evidence type="ECO:0000256" key="12">
    <source>
        <dbReference type="ARBA" id="ARBA00022989"/>
    </source>
</evidence>
<keyword evidence="9" id="KW-0256">Endoplasmic reticulum</keyword>
<dbReference type="GO" id="GO:0005789">
    <property type="term" value="C:endoplasmic reticulum membrane"/>
    <property type="evidence" value="ECO:0007669"/>
    <property type="project" value="UniProtKB-SubCell"/>
</dbReference>
<comment type="similarity">
    <text evidence="15">Belongs to the DEAD box helicase family.</text>
</comment>
<dbReference type="Proteomes" id="UP000230066">
    <property type="component" value="Unassembled WGS sequence"/>
</dbReference>
<evidence type="ECO:0000313" key="21">
    <source>
        <dbReference type="Proteomes" id="UP000230066"/>
    </source>
</evidence>
<evidence type="ECO:0000256" key="8">
    <source>
        <dbReference type="ARBA" id="ARBA00022806"/>
    </source>
</evidence>
<reference evidence="20" key="1">
    <citation type="submission" date="2019-03" db="EMBL/GenBank/DDBJ databases">
        <title>Improved annotation for the trematode Fasciola hepatica.</title>
        <authorList>
            <person name="Choi Y.-J."/>
            <person name="Martin J."/>
            <person name="Mitreva M."/>
        </authorList>
    </citation>
    <scope>NUCLEOTIDE SEQUENCE [LARGE SCALE GENOMIC DNA]</scope>
</reference>
<name>A0A4E0R8P6_FASHE</name>
<evidence type="ECO:0000259" key="19">
    <source>
        <dbReference type="PROSITE" id="PS51194"/>
    </source>
</evidence>
<evidence type="ECO:0000256" key="1">
    <source>
        <dbReference type="ARBA" id="ARBA00004389"/>
    </source>
</evidence>
<dbReference type="InterPro" id="IPR014001">
    <property type="entry name" value="Helicase_ATP-bd"/>
</dbReference>
<keyword evidence="5 17" id="KW-0812">Transmembrane</keyword>
<evidence type="ECO:0000256" key="3">
    <source>
        <dbReference type="ARBA" id="ARBA00010345"/>
    </source>
</evidence>
<comment type="function">
    <text evidence="16">RNA helicase.</text>
</comment>
<gene>
    <name evidence="20" type="ORF">D915_006805</name>
</gene>
<evidence type="ECO:0000256" key="13">
    <source>
        <dbReference type="ARBA" id="ARBA00023136"/>
    </source>
</evidence>
<dbReference type="PROSITE" id="PS51194">
    <property type="entry name" value="HELICASE_CTER"/>
    <property type="match status" value="1"/>
</dbReference>
<keyword evidence="11 16" id="KW-0694">RNA-binding</keyword>
<keyword evidence="7 15" id="KW-0378">Hydrolase</keyword>
<proteinExistence type="inferred from homology"/>
<evidence type="ECO:0000256" key="4">
    <source>
        <dbReference type="ARBA" id="ARBA00022502"/>
    </source>
</evidence>
<keyword evidence="8 15" id="KW-0347">Helicase</keyword>
<comment type="caution">
    <text evidence="20">The sequence shown here is derived from an EMBL/GenBank/DDBJ whole genome shotgun (WGS) entry which is preliminary data.</text>
</comment>
<accession>A0A4E0R8P6</accession>
<keyword evidence="10 15" id="KW-0067">ATP-binding</keyword>
<dbReference type="Pfam" id="PF00271">
    <property type="entry name" value="Helicase_C"/>
    <property type="match status" value="1"/>
</dbReference>
<feature type="domain" description="Helicase C-terminal" evidence="19">
    <location>
        <begin position="345"/>
        <end position="528"/>
    </location>
</feature>
<dbReference type="SUPFAM" id="SSF52540">
    <property type="entry name" value="P-loop containing nucleoside triphosphate hydrolases"/>
    <property type="match status" value="1"/>
</dbReference>
<evidence type="ECO:0000256" key="17">
    <source>
        <dbReference type="SAM" id="Phobius"/>
    </source>
</evidence>
<evidence type="ECO:0000256" key="15">
    <source>
        <dbReference type="RuleBase" id="RU000492"/>
    </source>
</evidence>
<organism evidence="20 21">
    <name type="scientific">Fasciola hepatica</name>
    <name type="common">Liver fluke</name>
    <dbReference type="NCBI Taxonomy" id="6192"/>
    <lineage>
        <taxon>Eukaryota</taxon>
        <taxon>Metazoa</taxon>
        <taxon>Spiralia</taxon>
        <taxon>Lophotrochozoa</taxon>
        <taxon>Platyhelminthes</taxon>
        <taxon>Trematoda</taxon>
        <taxon>Digenea</taxon>
        <taxon>Plagiorchiida</taxon>
        <taxon>Echinostomata</taxon>
        <taxon>Echinostomatoidea</taxon>
        <taxon>Fasciolidae</taxon>
        <taxon>Fasciola</taxon>
    </lineage>
</organism>
<comment type="subcellular location">
    <subcellularLocation>
        <location evidence="1">Endoplasmic reticulum membrane</location>
        <topology evidence="1">Single-pass membrane protein</topology>
    </subcellularLocation>
</comment>
<dbReference type="GO" id="GO:0003724">
    <property type="term" value="F:RNA helicase activity"/>
    <property type="evidence" value="ECO:0007669"/>
    <property type="project" value="UniProtKB-EC"/>
</dbReference>
<dbReference type="PANTHER" id="PTHR24031">
    <property type="entry name" value="RNA HELICASE"/>
    <property type="match status" value="1"/>
</dbReference>
<dbReference type="SMART" id="SM00487">
    <property type="entry name" value="DEXDc"/>
    <property type="match status" value="1"/>
</dbReference>
<dbReference type="UniPathway" id="UPA00196"/>
<dbReference type="CDD" id="cd18787">
    <property type="entry name" value="SF2_C_DEAD"/>
    <property type="match status" value="1"/>
</dbReference>
<comment type="domain">
    <text evidence="16">The Q motif is unique to and characteristic of the DEAD box family of RNA helicases and controls ATP binding and hydrolysis.</text>
</comment>
<feature type="transmembrane region" description="Helical" evidence="17">
    <location>
        <begin position="748"/>
        <end position="768"/>
    </location>
</feature>
<dbReference type="Gene3D" id="3.40.50.300">
    <property type="entry name" value="P-loop containing nucleotide triphosphate hydrolases"/>
    <property type="match status" value="2"/>
</dbReference>
<evidence type="ECO:0000256" key="9">
    <source>
        <dbReference type="ARBA" id="ARBA00022824"/>
    </source>
</evidence>
<evidence type="ECO:0000313" key="20">
    <source>
        <dbReference type="EMBL" id="THD22484.1"/>
    </source>
</evidence>
<dbReference type="Pfam" id="PF00270">
    <property type="entry name" value="DEAD"/>
    <property type="match status" value="1"/>
</dbReference>
<dbReference type="Pfam" id="PF08320">
    <property type="entry name" value="PIG-X"/>
    <property type="match status" value="1"/>
</dbReference>
<evidence type="ECO:0000256" key="10">
    <source>
        <dbReference type="ARBA" id="ARBA00022840"/>
    </source>
</evidence>
<dbReference type="GO" id="GO:0005524">
    <property type="term" value="F:ATP binding"/>
    <property type="evidence" value="ECO:0007669"/>
    <property type="project" value="UniProtKB-UniRule"/>
</dbReference>
<dbReference type="CDD" id="cd17956">
    <property type="entry name" value="DEADc_DDX51"/>
    <property type="match status" value="1"/>
</dbReference>
<evidence type="ECO:0000256" key="5">
    <source>
        <dbReference type="ARBA" id="ARBA00022692"/>
    </source>
</evidence>
<dbReference type="GO" id="GO:0006506">
    <property type="term" value="P:GPI anchor biosynthetic process"/>
    <property type="evidence" value="ECO:0007669"/>
    <property type="project" value="UniProtKB-UniPathway"/>
</dbReference>
<dbReference type="InterPro" id="IPR000629">
    <property type="entry name" value="RNA-helicase_DEAD-box_CS"/>
</dbReference>
<sequence length="769" mass="86631">MVVAKAQSRESDHENSVAATDDNVVAGFTVISDKVHQPSVKCNEVLPFWITHATIFATELSGPCSVNEISKLNDLLIQRLNVMGCDKLFPVQMCAIPFILDSYRSSKRRPVVRPRDLCISAPTGSGKTLAYAIPLVQLLLNREHIFVRVLVILPVRDLAAQVHNVFKELTQGTGLQIALLCGAKSFIKEQADIVDTSAVPFQCKADIVIATPGRLVDHLYNTPGFSMARLRILVIDEADRVIVEEKQDWYRVLEDAIYHPAAFQFDPEHSSGVKHSECVRKRPLMNFMHQYDATHDITLQKILVSATLTHDPGPLKRFNLYYPQLLCSSTKSNTAGAVSDRQVAEEQEFMVRVTPEMRTLFIIHLIRHQKIRRILCFTNARVTAFRLSTLLKHIKGIQVSQLSARMPPNKRQRILNAFSRGELNVLVCTDAMARGMDIKDVECVISYEMPPNVTTYVHRVGRTARAGQTGVAYTLLLRNQFFHFKNDLKRVGKTKAKEIGFNTRQMTDIQAEYKIALKNLELTIKESLFTIVCLLAHALHSHAQTRNAIPVDFDAKQINCTAIQKGFHVNVHCQLVGFENPDWDDCVLKLRLSRAFYVDPYELSSLQPGMNFTLSKPAPRDNQSSVLGRWLLWLSRGDSSADEIIPDATEIPMNRSEVDVEAPSWMADAMTVNLHLGNHDRNDNQSDPLTFQIPVHIRYRLPRDDGISIDRTQLAHPSVKCDDGFEYNKWNTVPPFELPIPVPPASDLLFVMPLTILLLVVGLVVLLMA</sequence>
<evidence type="ECO:0000256" key="7">
    <source>
        <dbReference type="ARBA" id="ARBA00022801"/>
    </source>
</evidence>
<dbReference type="InterPro" id="IPR001650">
    <property type="entry name" value="Helicase_C-like"/>
</dbReference>